<dbReference type="RefSeq" id="WP_137423643.1">
    <property type="nucleotide sequence ID" value="NZ_CP040098.1"/>
</dbReference>
<protein>
    <recommendedName>
        <fullName evidence="2">Single-stranded-DNA-specific exonuclease RecJ</fullName>
    </recommendedName>
</protein>
<feature type="domain" description="RecJ OB" evidence="8">
    <location>
        <begin position="447"/>
        <end position="545"/>
    </location>
</feature>
<gene>
    <name evidence="9" type="ORF">FDQ92_05460</name>
</gene>
<dbReference type="EMBL" id="CP040098">
    <property type="protein sequence ID" value="QCQ21674.1"/>
    <property type="molecule type" value="Genomic_DNA"/>
</dbReference>
<feature type="domain" description="DDH" evidence="6">
    <location>
        <begin position="70"/>
        <end position="199"/>
    </location>
</feature>
<dbReference type="Gene3D" id="3.90.1640.30">
    <property type="match status" value="1"/>
</dbReference>
<comment type="similarity">
    <text evidence="1">Belongs to the RecJ family.</text>
</comment>
<dbReference type="InterPro" id="IPR051673">
    <property type="entry name" value="SSDNA_exonuclease_RecJ"/>
</dbReference>
<evidence type="ECO:0000256" key="1">
    <source>
        <dbReference type="ARBA" id="ARBA00005915"/>
    </source>
</evidence>
<dbReference type="InterPro" id="IPR001667">
    <property type="entry name" value="DDH_dom"/>
</dbReference>
<dbReference type="Pfam" id="PF01368">
    <property type="entry name" value="DHH"/>
    <property type="match status" value="1"/>
</dbReference>
<dbReference type="OrthoDB" id="9809852at2"/>
<dbReference type="Gene3D" id="3.10.310.30">
    <property type="match status" value="1"/>
</dbReference>
<organism evidence="9 10">
    <name type="scientific">Desulfoglaeba alkanexedens ALDC</name>
    <dbReference type="NCBI Taxonomy" id="980445"/>
    <lineage>
        <taxon>Bacteria</taxon>
        <taxon>Pseudomonadati</taxon>
        <taxon>Thermodesulfobacteriota</taxon>
        <taxon>Syntrophobacteria</taxon>
        <taxon>Syntrophobacterales</taxon>
        <taxon>Syntrophobacteraceae</taxon>
        <taxon>Desulfoglaeba</taxon>
    </lineage>
</organism>
<dbReference type="InterPro" id="IPR041122">
    <property type="entry name" value="RecJ_OB"/>
</dbReference>
<feature type="domain" description="DHHA1" evidence="7">
    <location>
        <begin position="342"/>
        <end position="433"/>
    </location>
</feature>
<dbReference type="AlphaFoldDB" id="A0A4P8L1U8"/>
<sequence>MIRRQWTVQCEEVPSTVEEVIALLLRNRGLTPESFLGLELPDLERYLRIRGLDEAARIMARHLSNGHHLVLAGDYDCDGVTATAQMSLFLKDIGYDHFAVVIPTRENGYGVPLRAVTGHPGARLLVAMDCGSLDVETVAAARARGMDVIVLDHHEVTADGTAPATVLVNPKHAGCPSAFKEFCASGLVLLFLTRLRKALEDRWPRPVLNGRYLALSAVGTIADMVPLIEGNRIIAAEGLRAINRGVSLPIEQIRGVSGLVGRKLTAGHVGFYLAPRLNAAGRVADPLTAYRLLVENDRGRAAGLSRDLNLLNLRRQQEEVRILEEVRRRLNGRPPETRTLVVGDSRWPPGLVGIVASRIQQELHYGPVVVLSIDSREGTARGSVRSVSGFDVHEALGLCGDLLARWGGHKMAAGLTVAVDRIEAFADRFEAVAQSADPEVFVPRGRIDLPLDPELVTTELYEAIQELEPHGVGNPAPVFVSKGVDVQVQRIFGKNGEHLNLLVGDSVPAVWWNGAASLPAGRTIRGDVVFQVDWDAFRQRVALDVKAVLQSPGP</sequence>
<name>A0A4P8L1U8_9BACT</name>
<evidence type="ECO:0000313" key="9">
    <source>
        <dbReference type="EMBL" id="QCQ21674.1"/>
    </source>
</evidence>
<dbReference type="KEGG" id="dax:FDQ92_05460"/>
<dbReference type="GO" id="GO:0004527">
    <property type="term" value="F:exonuclease activity"/>
    <property type="evidence" value="ECO:0007669"/>
    <property type="project" value="UniProtKB-KW"/>
</dbReference>
<reference evidence="9 10" key="1">
    <citation type="submission" date="2019-05" db="EMBL/GenBank/DDBJ databases">
        <title>The Complete Genome Sequence of the n-alkane-degrading Desulfoglaeba alkanexedens ALDC reveals multiple alkylsuccinate synthase gene clusters.</title>
        <authorList>
            <person name="Callaghan A.V."/>
            <person name="Davidova I.A."/>
            <person name="Duncan K.E."/>
            <person name="Morris B."/>
            <person name="McInerney M.J."/>
        </authorList>
    </citation>
    <scope>NUCLEOTIDE SEQUENCE [LARGE SCALE GENOMIC DNA]</scope>
    <source>
        <strain evidence="9 10">ALDC</strain>
    </source>
</reference>
<keyword evidence="5" id="KW-0269">Exonuclease</keyword>
<proteinExistence type="inferred from homology"/>
<dbReference type="Proteomes" id="UP000298602">
    <property type="component" value="Chromosome"/>
</dbReference>
<dbReference type="SUPFAM" id="SSF64182">
    <property type="entry name" value="DHH phosphoesterases"/>
    <property type="match status" value="1"/>
</dbReference>
<evidence type="ECO:0000256" key="4">
    <source>
        <dbReference type="ARBA" id="ARBA00022801"/>
    </source>
</evidence>
<evidence type="ECO:0000256" key="3">
    <source>
        <dbReference type="ARBA" id="ARBA00022722"/>
    </source>
</evidence>
<evidence type="ECO:0000259" key="6">
    <source>
        <dbReference type="Pfam" id="PF01368"/>
    </source>
</evidence>
<evidence type="ECO:0000256" key="5">
    <source>
        <dbReference type="ARBA" id="ARBA00022839"/>
    </source>
</evidence>
<dbReference type="PANTHER" id="PTHR30255:SF2">
    <property type="entry name" value="SINGLE-STRANDED-DNA-SPECIFIC EXONUCLEASE RECJ"/>
    <property type="match status" value="1"/>
</dbReference>
<evidence type="ECO:0000259" key="7">
    <source>
        <dbReference type="Pfam" id="PF02272"/>
    </source>
</evidence>
<keyword evidence="3" id="KW-0540">Nuclease</keyword>
<keyword evidence="4" id="KW-0378">Hydrolase</keyword>
<evidence type="ECO:0000256" key="2">
    <source>
        <dbReference type="ARBA" id="ARBA00019841"/>
    </source>
</evidence>
<evidence type="ECO:0000259" key="8">
    <source>
        <dbReference type="Pfam" id="PF17768"/>
    </source>
</evidence>
<keyword evidence="10" id="KW-1185">Reference proteome</keyword>
<dbReference type="PANTHER" id="PTHR30255">
    <property type="entry name" value="SINGLE-STRANDED-DNA-SPECIFIC EXONUCLEASE RECJ"/>
    <property type="match status" value="1"/>
</dbReference>
<accession>A0A4P8L1U8</accession>
<reference evidence="9 10" key="2">
    <citation type="submission" date="2019-05" db="EMBL/GenBank/DDBJ databases">
        <authorList>
            <person name="Suflita J.M."/>
            <person name="Marks C.R."/>
        </authorList>
    </citation>
    <scope>NUCLEOTIDE SEQUENCE [LARGE SCALE GENOMIC DNA]</scope>
    <source>
        <strain evidence="9 10">ALDC</strain>
    </source>
</reference>
<dbReference type="Pfam" id="PF02272">
    <property type="entry name" value="DHHA1"/>
    <property type="match status" value="1"/>
</dbReference>
<dbReference type="Pfam" id="PF17768">
    <property type="entry name" value="RecJ_OB"/>
    <property type="match status" value="1"/>
</dbReference>
<dbReference type="GO" id="GO:0003676">
    <property type="term" value="F:nucleic acid binding"/>
    <property type="evidence" value="ECO:0007669"/>
    <property type="project" value="InterPro"/>
</dbReference>
<evidence type="ECO:0000313" key="10">
    <source>
        <dbReference type="Proteomes" id="UP000298602"/>
    </source>
</evidence>
<dbReference type="InterPro" id="IPR003156">
    <property type="entry name" value="DHHA1_dom"/>
</dbReference>
<dbReference type="InterPro" id="IPR038763">
    <property type="entry name" value="DHH_sf"/>
</dbReference>